<reference evidence="2" key="1">
    <citation type="submission" date="2025-08" db="UniProtKB">
        <authorList>
            <consortium name="Ensembl"/>
        </authorList>
    </citation>
    <scope>IDENTIFICATION</scope>
</reference>
<dbReference type="InterPro" id="IPR043502">
    <property type="entry name" value="DNA/RNA_pol_sf"/>
</dbReference>
<feature type="domain" description="Reverse transcriptase" evidence="1">
    <location>
        <begin position="474"/>
        <end position="682"/>
    </location>
</feature>
<dbReference type="PANTHER" id="PTHR19446">
    <property type="entry name" value="REVERSE TRANSCRIPTASES"/>
    <property type="match status" value="1"/>
</dbReference>
<dbReference type="OrthoDB" id="6507057at2759"/>
<dbReference type="SUPFAM" id="SSF56219">
    <property type="entry name" value="DNase I-like"/>
    <property type="match status" value="1"/>
</dbReference>
<dbReference type="Gene3D" id="3.60.10.10">
    <property type="entry name" value="Endonuclease/exonuclease/phosphatase"/>
    <property type="match status" value="1"/>
</dbReference>
<dbReference type="SUPFAM" id="SSF56672">
    <property type="entry name" value="DNA/RNA polymerases"/>
    <property type="match status" value="1"/>
</dbReference>
<dbReference type="AlphaFoldDB" id="A0A8C5MZP1"/>
<accession>A0A8C5MZP1</accession>
<dbReference type="InterPro" id="IPR000477">
    <property type="entry name" value="RT_dom"/>
</dbReference>
<dbReference type="Ensembl" id="ENSLLET00000021654.1">
    <property type="protein sequence ID" value="ENSLLEP00000020842.1"/>
    <property type="gene ID" value="ENSLLEG00000013201.1"/>
</dbReference>
<dbReference type="InterPro" id="IPR036691">
    <property type="entry name" value="Endo/exonu/phosph_ase_sf"/>
</dbReference>
<dbReference type="Proteomes" id="UP000694569">
    <property type="component" value="Unplaced"/>
</dbReference>
<keyword evidence="3" id="KW-1185">Reference proteome</keyword>
<dbReference type="Pfam" id="PF03372">
    <property type="entry name" value="Exo_endo_phos"/>
    <property type="match status" value="1"/>
</dbReference>
<name>A0A8C5MZP1_9ANUR</name>
<dbReference type="PROSITE" id="PS50878">
    <property type="entry name" value="RT_POL"/>
    <property type="match status" value="1"/>
</dbReference>
<protein>
    <recommendedName>
        <fullName evidence="1">Reverse transcriptase domain-containing protein</fullName>
    </recommendedName>
</protein>
<evidence type="ECO:0000313" key="2">
    <source>
        <dbReference type="Ensembl" id="ENSLLEP00000020842.1"/>
    </source>
</evidence>
<proteinExistence type="predicted"/>
<dbReference type="GeneTree" id="ENSGT00940000163630"/>
<organism evidence="2 3">
    <name type="scientific">Leptobrachium leishanense</name>
    <name type="common">Leishan spiny toad</name>
    <dbReference type="NCBI Taxonomy" id="445787"/>
    <lineage>
        <taxon>Eukaryota</taxon>
        <taxon>Metazoa</taxon>
        <taxon>Chordata</taxon>
        <taxon>Craniata</taxon>
        <taxon>Vertebrata</taxon>
        <taxon>Euteleostomi</taxon>
        <taxon>Amphibia</taxon>
        <taxon>Batrachia</taxon>
        <taxon>Anura</taxon>
        <taxon>Pelobatoidea</taxon>
        <taxon>Megophryidae</taxon>
        <taxon>Leptobrachium</taxon>
    </lineage>
</organism>
<evidence type="ECO:0000313" key="3">
    <source>
        <dbReference type="Proteomes" id="UP000694569"/>
    </source>
</evidence>
<dbReference type="CDD" id="cd09076">
    <property type="entry name" value="L1-EN"/>
    <property type="match status" value="1"/>
</dbReference>
<sequence>MSDSIPAGNAFCPGTPVQSHRPHLPTLLFRFQHRETPGVAILLHKACQMTVQHVDRDDEGRYILIRGTINNVAISLLNVYAPNTPEDSFWAHLTTLLQLTEGSFLVMGGDFNAAPAPAIDRKSGALGARLTASPQDAMLARFIHDAQLLDIWRLHHPGDHDFSFYSHPHSSYSRIDLFLLPTRTIPLTTRSAIGSISWSDHAPVSVWVKLPGTRSGWSWRLNSSILQSAAVLEEVSAHLNRYFEENDLDDIGPDSLWLAHKAVIRGHLIQIGSRLKRERMSLLVELQERLADREAAHKSSHSQADFDALTTVRRELRSALLTDVARSLAWTRRTFYEYSNKAHTMLARKLRNQTRSKLVTSAHTSQGSITTIPSEVNQIFTAYFKKLYNHSPDHSLRNPEHVREVQEFLATWKGPELPPLLLEGLGSEVSEAEVASVIKQMKPHKAPGPDGFTAFYYKKFSPHLSKYLVKLYNGILEGRSVPPDFLRSDVILIPKEGKDPSFPHNNRPISLLNVDYKIFTKILANRLGALLPSIIHPDQVGFIPTRQAYENTRRNVVLIERARATGTPSLLLSLDAEKAFDRMGWPYLFHLLEHWGFSPGFCAAIRVLYNSPLTKIITTGASPESFPIGNGTRQGCPLSPMLFALALEPLLDKLRSSTSITGLQIGGGGRNSWCQHMQTTFS</sequence>
<dbReference type="Pfam" id="PF00078">
    <property type="entry name" value="RVT_1"/>
    <property type="match status" value="1"/>
</dbReference>
<reference evidence="2" key="2">
    <citation type="submission" date="2025-09" db="UniProtKB">
        <authorList>
            <consortium name="Ensembl"/>
        </authorList>
    </citation>
    <scope>IDENTIFICATION</scope>
</reference>
<evidence type="ECO:0000259" key="1">
    <source>
        <dbReference type="PROSITE" id="PS50878"/>
    </source>
</evidence>
<dbReference type="CDD" id="cd01650">
    <property type="entry name" value="RT_nLTR_like"/>
    <property type="match status" value="1"/>
</dbReference>
<dbReference type="InterPro" id="IPR005135">
    <property type="entry name" value="Endo/exonuclease/phosphatase"/>
</dbReference>